<comment type="caution">
    <text evidence="8">Lacks conserved residue(s) required for the propagation of feature annotation.</text>
</comment>
<feature type="binding site" evidence="8">
    <location>
        <position position="100"/>
    </location>
    <ligand>
        <name>ATP</name>
        <dbReference type="ChEBI" id="CHEBI:30616"/>
    </ligand>
</feature>
<feature type="binding site" evidence="8">
    <location>
        <position position="550"/>
    </location>
    <ligand>
        <name>substrate</name>
    </ligand>
</feature>
<keyword evidence="4 8" id="KW-0547">Nucleotide-binding</keyword>
<dbReference type="OrthoDB" id="9804441at2"/>
<dbReference type="Proteomes" id="UP000199152">
    <property type="component" value="Unassembled WGS sequence"/>
</dbReference>
<dbReference type="EMBL" id="FOSW01000001">
    <property type="protein sequence ID" value="SFK38821.1"/>
    <property type="molecule type" value="Genomic_DNA"/>
</dbReference>
<dbReference type="SUPFAM" id="SSF55326">
    <property type="entry name" value="PurM N-terminal domain-like"/>
    <property type="match status" value="2"/>
</dbReference>
<comment type="subcellular location">
    <subcellularLocation>
        <location evidence="8">Cytoplasm</location>
    </subcellularLocation>
</comment>
<feature type="binding site" evidence="8">
    <location>
        <position position="126"/>
    </location>
    <ligand>
        <name>Mg(2+)</name>
        <dbReference type="ChEBI" id="CHEBI:18420"/>
        <label>2</label>
    </ligand>
</feature>
<dbReference type="HAMAP" id="MF_00420">
    <property type="entry name" value="PurL_2"/>
    <property type="match status" value="1"/>
</dbReference>
<dbReference type="InterPro" id="IPR016188">
    <property type="entry name" value="PurM-like_N"/>
</dbReference>
<comment type="similarity">
    <text evidence="8">Belongs to the FGAMS family.</text>
</comment>
<dbReference type="UniPathway" id="UPA00074">
    <property type="reaction ID" value="UER00128"/>
</dbReference>
<protein>
    <recommendedName>
        <fullName evidence="8">Phosphoribosylformylglycinamidine synthase subunit PurL</fullName>
        <shortName evidence="8">FGAM synthase</shortName>
        <ecNumber evidence="8">6.3.5.3</ecNumber>
    </recommendedName>
    <alternativeName>
        <fullName evidence="8">Formylglycinamide ribonucleotide amidotransferase subunit II</fullName>
        <shortName evidence="8">FGAR amidotransferase II</shortName>
        <shortName evidence="8">FGAR-AT II</shortName>
    </alternativeName>
    <alternativeName>
        <fullName evidence="8">Glutamine amidotransferase PurL</fullName>
    </alternativeName>
    <alternativeName>
        <fullName evidence="8">Phosphoribosylformylglycinamidine synthase subunit II</fullName>
    </alternativeName>
</protein>
<dbReference type="GO" id="GO:0004642">
    <property type="term" value="F:phosphoribosylformylglycinamidine synthase activity"/>
    <property type="evidence" value="ECO:0007669"/>
    <property type="project" value="UniProtKB-UniRule"/>
</dbReference>
<dbReference type="Pfam" id="PF18072">
    <property type="entry name" value="FGAR-AT_linker"/>
    <property type="match status" value="1"/>
</dbReference>
<keyword evidence="13" id="KW-1185">Reference proteome</keyword>
<evidence type="ECO:0000256" key="1">
    <source>
        <dbReference type="ARBA" id="ARBA00022490"/>
    </source>
</evidence>
<comment type="catalytic activity">
    <reaction evidence="8">
        <text>N(2)-formyl-N(1)-(5-phospho-beta-D-ribosyl)glycinamide + L-glutamine + ATP + H2O = 2-formamido-N(1)-(5-O-phospho-beta-D-ribosyl)acetamidine + L-glutamate + ADP + phosphate + H(+)</text>
        <dbReference type="Rhea" id="RHEA:17129"/>
        <dbReference type="ChEBI" id="CHEBI:15377"/>
        <dbReference type="ChEBI" id="CHEBI:15378"/>
        <dbReference type="ChEBI" id="CHEBI:29985"/>
        <dbReference type="ChEBI" id="CHEBI:30616"/>
        <dbReference type="ChEBI" id="CHEBI:43474"/>
        <dbReference type="ChEBI" id="CHEBI:58359"/>
        <dbReference type="ChEBI" id="CHEBI:147286"/>
        <dbReference type="ChEBI" id="CHEBI:147287"/>
        <dbReference type="ChEBI" id="CHEBI:456216"/>
        <dbReference type="EC" id="6.3.5.3"/>
    </reaction>
</comment>
<dbReference type="GO" id="GO:0006189">
    <property type="term" value="P:'de novo' IMP biosynthetic process"/>
    <property type="evidence" value="ECO:0007669"/>
    <property type="project" value="UniProtKB-UniRule"/>
</dbReference>
<sequence>MSQVDTVGRAATTPDEEQPWAELGLKDDEYARIRDILGRRPTTAELAMYSVMWSEHCSYKSSKVHLRQFGDLPKSEALLVGIGENAGVVDVGDGYAVTFKVESHNHPSYVEPYQGAATGVGGIVRDILTMGARPVAVMDSLRFGRADAPDTARVLPGVVAGVGGYGNCLGLPNIGGEVLFDDCYAGNPLVNALCVGVMKHEDVRLAKAEGVGNKVILFGARTGGDGIGGVSVLASETFDAEGPAKRPSVQVGDPFTEKLLIEACLEIFAQDLVTGIQDLGGAGLSCATSELASAGTGGMHIDLDAVPLRDSTLTPAEILMSESQERMCAIVEPAKVDAFLAVCRKWDVLATVIGEVTDGDRLTVDWHGERIVDVPPRTVAHEGPVYERPMRRPADLDALQADDPAALPRPQTPEELTAHWLAVVASPDGADKSWVTEQYDRYVRGNTVLAQPDDAGVVRIDEQTHRGIALSLDGNGRYARLDPYTGAQLNLAEAYRNVAVSGARPLAVTNCLNFGSPEEPEVMWQFAEAVRGLADACRDLGLPVTGGNVSLYNQTGDVAINPTPVIGVLGVHDDVRRRVPTGWRAAGETVLLLGETRPEFGGSAWASVVHGHLGGRPPAIDLGAERTLGELLAALAHQDLVTSAHDLADGGLAQALAESALRHGVGARLGVGDDPFTALFSESTARVVVTTTDAAAVRRAAGQAGVSVTELGTTGGEVLTVEGLLELPLAELRAAWSTTLPALFGAPEDAVGTVPAGTVPSS</sequence>
<dbReference type="InterPro" id="IPR010918">
    <property type="entry name" value="PurM-like_C_dom"/>
</dbReference>
<feature type="active site" description="Proton acceptor" evidence="8">
    <location>
        <position position="104"/>
    </location>
</feature>
<dbReference type="NCBIfam" id="TIGR01736">
    <property type="entry name" value="FGAM_synth_II"/>
    <property type="match status" value="1"/>
</dbReference>
<dbReference type="SUPFAM" id="SSF56042">
    <property type="entry name" value="PurM C-terminal domain-like"/>
    <property type="match status" value="2"/>
</dbReference>
<dbReference type="GO" id="GO:0005524">
    <property type="term" value="F:ATP binding"/>
    <property type="evidence" value="ECO:0007669"/>
    <property type="project" value="UniProtKB-UniRule"/>
</dbReference>
<feature type="binding site" evidence="8">
    <location>
        <position position="547"/>
    </location>
    <ligand>
        <name>ATP</name>
        <dbReference type="ChEBI" id="CHEBI:30616"/>
    </ligand>
</feature>
<evidence type="ECO:0000256" key="2">
    <source>
        <dbReference type="ARBA" id="ARBA00022598"/>
    </source>
</evidence>
<dbReference type="PANTHER" id="PTHR43555">
    <property type="entry name" value="PHOSPHORIBOSYLFORMYLGLYCINAMIDINE SYNTHASE SUBUNIT PURL"/>
    <property type="match status" value="1"/>
</dbReference>
<evidence type="ECO:0000256" key="7">
    <source>
        <dbReference type="ARBA" id="ARBA00022842"/>
    </source>
</evidence>
<gene>
    <name evidence="8" type="primary">purL</name>
    <name evidence="12" type="ORF">SAMN04488085_101338</name>
</gene>
<keyword evidence="7 8" id="KW-0460">Magnesium</keyword>
<feature type="binding site" evidence="8">
    <location>
        <position position="548"/>
    </location>
    <ligand>
        <name>Mg(2+)</name>
        <dbReference type="ChEBI" id="CHEBI:18420"/>
        <label>1</label>
    </ligand>
</feature>
<feature type="binding site" evidence="8">
    <location>
        <position position="250"/>
    </location>
    <ligand>
        <name>substrate</name>
    </ligand>
</feature>
<dbReference type="Gene3D" id="3.30.1330.10">
    <property type="entry name" value="PurM-like, N-terminal domain"/>
    <property type="match status" value="2"/>
</dbReference>
<feature type="binding site" evidence="8">
    <location>
        <position position="510"/>
    </location>
    <ligand>
        <name>ATP</name>
        <dbReference type="ChEBI" id="CHEBI:30616"/>
    </ligand>
</feature>
<evidence type="ECO:0000259" key="11">
    <source>
        <dbReference type="Pfam" id="PF18072"/>
    </source>
</evidence>
<dbReference type="NCBIfam" id="NF002290">
    <property type="entry name" value="PRK01213.1"/>
    <property type="match status" value="1"/>
</dbReference>
<dbReference type="FunCoup" id="A0A1I3Z572">
    <property type="interactions" value="286"/>
</dbReference>
<feature type="binding site" evidence="8">
    <location>
        <position position="125"/>
    </location>
    <ligand>
        <name>substrate</name>
    </ligand>
</feature>
<evidence type="ECO:0000256" key="3">
    <source>
        <dbReference type="ARBA" id="ARBA00022723"/>
    </source>
</evidence>
<dbReference type="InParanoid" id="A0A1I3Z572"/>
<accession>A0A1I3Z572</accession>
<dbReference type="CDD" id="cd02203">
    <property type="entry name" value="PurL_repeat1"/>
    <property type="match status" value="1"/>
</dbReference>
<feature type="domain" description="PurM-like N-terminal" evidence="9">
    <location>
        <begin position="83"/>
        <end position="198"/>
    </location>
</feature>
<feature type="domain" description="PurM-like N-terminal" evidence="9">
    <location>
        <begin position="453"/>
        <end position="571"/>
    </location>
</feature>
<evidence type="ECO:0000259" key="10">
    <source>
        <dbReference type="Pfam" id="PF02769"/>
    </source>
</evidence>
<dbReference type="RefSeq" id="WP_091320391.1">
    <property type="nucleotide sequence ID" value="NZ_FOSW01000001.1"/>
</dbReference>
<feature type="domain" description="PurM-like C-terminal" evidence="10">
    <location>
        <begin position="211"/>
        <end position="366"/>
    </location>
</feature>
<dbReference type="CDD" id="cd02204">
    <property type="entry name" value="PurL_repeat2"/>
    <property type="match status" value="1"/>
</dbReference>
<dbReference type="GO" id="GO:0005737">
    <property type="term" value="C:cytoplasm"/>
    <property type="evidence" value="ECO:0007669"/>
    <property type="project" value="UniProtKB-SubCell"/>
</dbReference>
<name>A0A1I3Z572_9ACTN</name>
<comment type="pathway">
    <text evidence="8">Purine metabolism; IMP biosynthesis via de novo pathway; 5-amino-1-(5-phospho-D-ribosyl)imidazole from N(2)-formyl-N(1)-(5-phospho-D-ribosyl)glycinamide: step 1/2.</text>
</comment>
<dbReference type="InterPro" id="IPR036921">
    <property type="entry name" value="PurM-like_N_sf"/>
</dbReference>
<organism evidence="12 13">
    <name type="scientific">Geodermatophilus ruber</name>
    <dbReference type="NCBI Taxonomy" id="504800"/>
    <lineage>
        <taxon>Bacteria</taxon>
        <taxon>Bacillati</taxon>
        <taxon>Actinomycetota</taxon>
        <taxon>Actinomycetes</taxon>
        <taxon>Geodermatophilales</taxon>
        <taxon>Geodermatophilaceae</taxon>
        <taxon>Geodermatophilus</taxon>
    </lineage>
</organism>
<dbReference type="STRING" id="504800.SAMN04488085_101338"/>
<proteinExistence type="inferred from homology"/>
<evidence type="ECO:0000313" key="13">
    <source>
        <dbReference type="Proteomes" id="UP000199152"/>
    </source>
</evidence>
<feature type="active site" evidence="8">
    <location>
        <position position="56"/>
    </location>
</feature>
<keyword evidence="1 8" id="KW-0963">Cytoplasm</keyword>
<dbReference type="Gene3D" id="3.90.650.10">
    <property type="entry name" value="PurM-like C-terminal domain"/>
    <property type="match status" value="2"/>
</dbReference>
<keyword evidence="2 8" id="KW-0436">Ligase</keyword>
<evidence type="ECO:0000313" key="12">
    <source>
        <dbReference type="EMBL" id="SFK38821.1"/>
    </source>
</evidence>
<dbReference type="InterPro" id="IPR041609">
    <property type="entry name" value="PurL_linker"/>
</dbReference>
<feature type="domain" description="Phosphoribosylformylglycinamidine synthase linker" evidence="11">
    <location>
        <begin position="20"/>
        <end position="60"/>
    </location>
</feature>
<dbReference type="EC" id="6.3.5.3" evidence="8"/>
<feature type="binding site" evidence="8">
    <location>
        <position position="59"/>
    </location>
    <ligand>
        <name>ATP</name>
        <dbReference type="ChEBI" id="CHEBI:30616"/>
    </ligand>
</feature>
<dbReference type="AlphaFoldDB" id="A0A1I3Z572"/>
<dbReference type="Pfam" id="PF00586">
    <property type="entry name" value="AIRS"/>
    <property type="match status" value="2"/>
</dbReference>
<evidence type="ECO:0000256" key="4">
    <source>
        <dbReference type="ARBA" id="ARBA00022741"/>
    </source>
</evidence>
<reference evidence="12 13" key="1">
    <citation type="submission" date="2016-10" db="EMBL/GenBank/DDBJ databases">
        <authorList>
            <person name="de Groot N.N."/>
        </authorList>
    </citation>
    <scope>NUCLEOTIDE SEQUENCE [LARGE SCALE GENOMIC DNA]</scope>
    <source>
        <strain evidence="12 13">DSM 45317</strain>
    </source>
</reference>
<dbReference type="GO" id="GO:0000287">
    <property type="term" value="F:magnesium ion binding"/>
    <property type="evidence" value="ECO:0007669"/>
    <property type="project" value="UniProtKB-UniRule"/>
</dbReference>
<evidence type="ECO:0000256" key="5">
    <source>
        <dbReference type="ARBA" id="ARBA00022755"/>
    </source>
</evidence>
<keyword evidence="3 8" id="KW-0479">Metal-binding</keyword>
<feature type="binding site" evidence="8">
    <location>
        <begin position="103"/>
        <end position="106"/>
    </location>
    <ligand>
        <name>substrate</name>
    </ligand>
</feature>
<keyword evidence="5 8" id="KW-0658">Purine biosynthesis</keyword>
<dbReference type="InterPro" id="IPR036676">
    <property type="entry name" value="PurM-like_C_sf"/>
</dbReference>
<dbReference type="InterPro" id="IPR010074">
    <property type="entry name" value="PRibForGlyAmidine_synth_PurL"/>
</dbReference>
<dbReference type="PIRSF" id="PIRSF001587">
    <property type="entry name" value="FGAM_synthase_II"/>
    <property type="match status" value="1"/>
</dbReference>
<feature type="binding site" evidence="8">
    <location>
        <position position="102"/>
    </location>
    <ligand>
        <name>Mg(2+)</name>
        <dbReference type="ChEBI" id="CHEBI:18420"/>
        <label>1</label>
    </ligand>
</feature>
<evidence type="ECO:0000256" key="6">
    <source>
        <dbReference type="ARBA" id="ARBA00022840"/>
    </source>
</evidence>
<comment type="function">
    <text evidence="8">Part of the phosphoribosylformylglycinamidine synthase complex involved in the purines biosynthetic pathway. Catalyzes the ATP-dependent conversion of formylglycinamide ribonucleotide (FGAR) and glutamine to yield formylglycinamidine ribonucleotide (FGAM) and glutamate. The FGAM synthase complex is composed of three subunits. PurQ produces an ammonia molecule by converting glutamine to glutamate. PurL transfers the ammonia molecule to FGAR to form FGAM in an ATP-dependent manner. PurS interacts with PurQ and PurL and is thought to assist in the transfer of the ammonia molecule from PurQ to PurL.</text>
</comment>
<dbReference type="PANTHER" id="PTHR43555:SF1">
    <property type="entry name" value="PHOSPHORIBOSYLFORMYLGLYCINAMIDINE SYNTHASE SUBUNIT PURL"/>
    <property type="match status" value="1"/>
</dbReference>
<feature type="binding site" evidence="8">
    <location>
        <position position="278"/>
    </location>
    <ligand>
        <name>Mg(2+)</name>
        <dbReference type="ChEBI" id="CHEBI:18420"/>
        <label>2</label>
    </ligand>
</feature>
<feature type="domain" description="PurM-like C-terminal" evidence="10">
    <location>
        <begin position="586"/>
        <end position="717"/>
    </location>
</feature>
<feature type="binding site" evidence="8">
    <location>
        <begin position="322"/>
        <end position="324"/>
    </location>
    <ligand>
        <name>substrate</name>
    </ligand>
</feature>
<dbReference type="Pfam" id="PF02769">
    <property type="entry name" value="AIRS_C"/>
    <property type="match status" value="2"/>
</dbReference>
<comment type="subunit">
    <text evidence="8">Monomer. Part of the FGAM synthase complex composed of 1 PurL, 1 PurQ and 2 PurS subunits.</text>
</comment>
<dbReference type="FunFam" id="3.30.1330.10:FF:000004">
    <property type="entry name" value="Phosphoribosylformylglycinamidine synthase subunit PurL"/>
    <property type="match status" value="1"/>
</dbReference>
<keyword evidence="6 8" id="KW-0067">ATP-binding</keyword>
<evidence type="ECO:0000256" key="8">
    <source>
        <dbReference type="HAMAP-Rule" id="MF_00420"/>
    </source>
</evidence>
<evidence type="ECO:0000259" key="9">
    <source>
        <dbReference type="Pfam" id="PF00586"/>
    </source>
</evidence>